<organism evidence="2 3">
    <name type="scientific">Actinidia rufa</name>
    <dbReference type="NCBI Taxonomy" id="165716"/>
    <lineage>
        <taxon>Eukaryota</taxon>
        <taxon>Viridiplantae</taxon>
        <taxon>Streptophyta</taxon>
        <taxon>Embryophyta</taxon>
        <taxon>Tracheophyta</taxon>
        <taxon>Spermatophyta</taxon>
        <taxon>Magnoliopsida</taxon>
        <taxon>eudicotyledons</taxon>
        <taxon>Gunneridae</taxon>
        <taxon>Pentapetalae</taxon>
        <taxon>asterids</taxon>
        <taxon>Ericales</taxon>
        <taxon>Actinidiaceae</taxon>
        <taxon>Actinidia</taxon>
    </lineage>
</organism>
<gene>
    <name evidence="2" type="ORF">Acr_12g0003200</name>
</gene>
<name>A0A7J0FHX3_9ERIC</name>
<dbReference type="InterPro" id="IPR008395">
    <property type="entry name" value="Agenet-like_dom"/>
</dbReference>
<reference evidence="2 3" key="1">
    <citation type="submission" date="2019-07" db="EMBL/GenBank/DDBJ databases">
        <title>De Novo Assembly of kiwifruit Actinidia rufa.</title>
        <authorList>
            <person name="Sugita-Konishi S."/>
            <person name="Sato K."/>
            <person name="Mori E."/>
            <person name="Abe Y."/>
            <person name="Kisaki G."/>
            <person name="Hamano K."/>
            <person name="Suezawa K."/>
            <person name="Otani M."/>
            <person name="Fukuda T."/>
            <person name="Manabe T."/>
            <person name="Gomi K."/>
            <person name="Tabuchi M."/>
            <person name="Akimitsu K."/>
            <person name="Kataoka I."/>
        </authorList>
    </citation>
    <scope>NUCLEOTIDE SEQUENCE [LARGE SCALE GENOMIC DNA]</scope>
    <source>
        <strain evidence="3">cv. Fuchu</strain>
    </source>
</reference>
<dbReference type="InterPro" id="IPR014002">
    <property type="entry name" value="Agenet_dom_plant"/>
</dbReference>
<feature type="domain" description="Agenet" evidence="1">
    <location>
        <begin position="165"/>
        <end position="225"/>
    </location>
</feature>
<dbReference type="OrthoDB" id="1894168at2759"/>
<accession>A0A7J0FHX3</accession>
<proteinExistence type="predicted"/>
<comment type="caution">
    <text evidence="2">The sequence shown here is derived from an EMBL/GenBank/DDBJ whole genome shotgun (WGS) entry which is preliminary data.</text>
</comment>
<dbReference type="AlphaFoldDB" id="A0A7J0FHX3"/>
<evidence type="ECO:0000313" key="3">
    <source>
        <dbReference type="Proteomes" id="UP000585474"/>
    </source>
</evidence>
<dbReference type="PANTHER" id="PTHR36805">
    <property type="entry name" value="AGENET DOMAIN-CONTAINING PROTEIN"/>
    <property type="match status" value="1"/>
</dbReference>
<dbReference type="SMART" id="SM00743">
    <property type="entry name" value="Agenet"/>
    <property type="match status" value="1"/>
</dbReference>
<evidence type="ECO:0000259" key="1">
    <source>
        <dbReference type="SMART" id="SM00743"/>
    </source>
</evidence>
<evidence type="ECO:0000313" key="2">
    <source>
        <dbReference type="EMBL" id="GFY97779.1"/>
    </source>
</evidence>
<protein>
    <submittedName>
        <fullName evidence="2">Agenet domain-containing protein</fullName>
    </submittedName>
</protein>
<sequence length="424" mass="47115">MDKQAQDLLPFKVGQLAESRSFISGFRGAWFRCKIKEFRSRQGKIELALEFFDFPDDSDLLPPLVSTPEVHHYPHATATLPSLLLLAPLSHHYTTIIPTNCTSPTPAAHCHHYNVARLYQIPPSSSRSKEKKRELMLRPQYPPICHKSQLPPGNTISEVTVVNNGVWKVGDLVDWLTDGCYWSGRVIKILGNDKVQIELPPPPDGEGSSYEVFCKDLRPSLEWSPEHGWSVPTSKEGENCRHFTRLIKPMNQAGIPNLETIAGDRAKAELPFDASSSLSSNSLLPVGTSKDSITTETHVHPLSIAIPKRDKHMQEALRNLDMGDSVIGKTSLSHSLGHVRDASAEPAGEDQYYCRGPVKKMRTGGSISLNSMCSDTIEAPILDLEELVNRVKWLKGILEFGVPLSNAGRPPWKFLEHHASSTQK</sequence>
<dbReference type="PANTHER" id="PTHR36805:SF7">
    <property type="entry name" value="AGENET DOMAIN-CONTAINING PROTEIN"/>
    <property type="match status" value="1"/>
</dbReference>
<dbReference type="Pfam" id="PF05641">
    <property type="entry name" value="Agenet"/>
    <property type="match status" value="1"/>
</dbReference>
<dbReference type="Proteomes" id="UP000585474">
    <property type="component" value="Unassembled WGS sequence"/>
</dbReference>
<dbReference type="EMBL" id="BJWL01000012">
    <property type="protein sequence ID" value="GFY97779.1"/>
    <property type="molecule type" value="Genomic_DNA"/>
</dbReference>
<keyword evidence="3" id="KW-1185">Reference proteome</keyword>